<feature type="chain" id="PRO_5043461172" evidence="1">
    <location>
        <begin position="20"/>
        <end position="340"/>
    </location>
</feature>
<reference evidence="2" key="1">
    <citation type="submission" date="2024-06" db="EMBL/GenBank/DDBJ databases">
        <authorList>
            <person name="Liu X."/>
            <person name="Lenzi L."/>
            <person name="Haldenby T S."/>
            <person name="Uol C."/>
        </authorList>
    </citation>
    <scope>NUCLEOTIDE SEQUENCE</scope>
</reference>
<accession>A0AAV2TR22</accession>
<sequence length="340" mass="38761">MVNVICVCVCVCVRMRALSVSCSERRRVLVRLGGRPQQCVDWREEMSVQCCGPKSFGFRVSEDQVMPNGRDLTLSVAVDVFDMSCDVNRIHLFTVHSVDSGCRVEHPHTPIKRTRQWGLKCTDNTKQPPSQTATAIIPYRKNTAERVQRVLNSCQIRTVFKADRTLHKHLVRVKDSIPSMEQRGAVHCVKCLHCEQAYVGQTGRQPKKRITEHKRYGAKQPKNPVELDKLERDSARAVHGLLEGHNIDYGNPSILERGLRSNGQRYVAEAVHITRHIKNVNRNTECEISTIWHDLILRHTKTKRLGSTTLNRHLFPPIHTLLRSTTQTYKHTSALTARDG</sequence>
<comment type="caution">
    <text evidence="2">The sequence shown here is derived from an EMBL/GenBank/DDBJ whole genome shotgun (WGS) entry which is preliminary data.</text>
</comment>
<evidence type="ECO:0000313" key="3">
    <source>
        <dbReference type="Proteomes" id="UP001497525"/>
    </source>
</evidence>
<protein>
    <submittedName>
        <fullName evidence="2">Uncharacterized protein</fullName>
    </submittedName>
</protein>
<name>A0AAV2TR22_CALDB</name>
<keyword evidence="1" id="KW-0732">Signal</keyword>
<evidence type="ECO:0000313" key="2">
    <source>
        <dbReference type="EMBL" id="CAL5137413.1"/>
    </source>
</evidence>
<gene>
    <name evidence="2" type="ORF">CDAUBV1_LOCUS11726</name>
</gene>
<evidence type="ECO:0000256" key="1">
    <source>
        <dbReference type="SAM" id="SignalP"/>
    </source>
</evidence>
<feature type="signal peptide" evidence="1">
    <location>
        <begin position="1"/>
        <end position="19"/>
    </location>
</feature>
<organism evidence="2 3">
    <name type="scientific">Calicophoron daubneyi</name>
    <name type="common">Rumen fluke</name>
    <name type="synonym">Paramphistomum daubneyi</name>
    <dbReference type="NCBI Taxonomy" id="300641"/>
    <lineage>
        <taxon>Eukaryota</taxon>
        <taxon>Metazoa</taxon>
        <taxon>Spiralia</taxon>
        <taxon>Lophotrochozoa</taxon>
        <taxon>Platyhelminthes</taxon>
        <taxon>Trematoda</taxon>
        <taxon>Digenea</taxon>
        <taxon>Plagiorchiida</taxon>
        <taxon>Pronocephalata</taxon>
        <taxon>Paramphistomoidea</taxon>
        <taxon>Paramphistomidae</taxon>
        <taxon>Calicophoron</taxon>
    </lineage>
</organism>
<dbReference type="AlphaFoldDB" id="A0AAV2TR22"/>
<proteinExistence type="predicted"/>
<dbReference type="EMBL" id="CAXLJL010000390">
    <property type="protein sequence ID" value="CAL5137413.1"/>
    <property type="molecule type" value="Genomic_DNA"/>
</dbReference>
<dbReference type="Proteomes" id="UP001497525">
    <property type="component" value="Unassembled WGS sequence"/>
</dbReference>